<feature type="compositionally biased region" description="Basic and acidic residues" evidence="1">
    <location>
        <begin position="37"/>
        <end position="53"/>
    </location>
</feature>
<sequence length="134" mass="15031">MPHGLTVPKERCEGGGKSIEGWHRYCRTAQNTATQSEGRREESDAGGRRDGRRGGRWWRKVKEVQGRGGGGVEEEEGKGKGKKRERMSGGGGKEKKERVKGKGKQEEGTRWWPDSREGWPKWGQKVAVARAWEG</sequence>
<dbReference type="Proteomes" id="UP000323506">
    <property type="component" value="Chromosome A08"/>
</dbReference>
<reference evidence="2 3" key="1">
    <citation type="submission" date="2019-06" db="EMBL/GenBank/DDBJ databases">
        <title>WGS assembly of Gossypium darwinii.</title>
        <authorList>
            <person name="Chen Z.J."/>
            <person name="Sreedasyam A."/>
            <person name="Ando A."/>
            <person name="Song Q."/>
            <person name="De L."/>
            <person name="Hulse-Kemp A."/>
            <person name="Ding M."/>
            <person name="Ye W."/>
            <person name="Kirkbride R."/>
            <person name="Jenkins J."/>
            <person name="Plott C."/>
            <person name="Lovell J."/>
            <person name="Lin Y.-M."/>
            <person name="Vaughn R."/>
            <person name="Liu B."/>
            <person name="Li W."/>
            <person name="Simpson S."/>
            <person name="Scheffler B."/>
            <person name="Saski C."/>
            <person name="Grover C."/>
            <person name="Hu G."/>
            <person name="Conover J."/>
            <person name="Carlson J."/>
            <person name="Shu S."/>
            <person name="Boston L."/>
            <person name="Williams M."/>
            <person name="Peterson D."/>
            <person name="Mcgee K."/>
            <person name="Jones D."/>
            <person name="Wendel J."/>
            <person name="Stelly D."/>
            <person name="Grimwood J."/>
            <person name="Schmutz J."/>
        </authorList>
    </citation>
    <scope>NUCLEOTIDE SEQUENCE [LARGE SCALE GENOMIC DNA]</scope>
    <source>
        <strain evidence="2">1808015.09</strain>
    </source>
</reference>
<protein>
    <submittedName>
        <fullName evidence="2">Uncharacterized protein</fullName>
    </submittedName>
</protein>
<name>A0A5D2FHX6_GOSDA</name>
<evidence type="ECO:0000256" key="1">
    <source>
        <dbReference type="SAM" id="MobiDB-lite"/>
    </source>
</evidence>
<accession>A0A5D2FHX6</accession>
<keyword evidence="3" id="KW-1185">Reference proteome</keyword>
<feature type="compositionally biased region" description="Basic and acidic residues" evidence="1">
    <location>
        <begin position="103"/>
        <end position="119"/>
    </location>
</feature>
<organism evidence="2 3">
    <name type="scientific">Gossypium darwinii</name>
    <name type="common">Darwin's cotton</name>
    <name type="synonym">Gossypium barbadense var. darwinii</name>
    <dbReference type="NCBI Taxonomy" id="34276"/>
    <lineage>
        <taxon>Eukaryota</taxon>
        <taxon>Viridiplantae</taxon>
        <taxon>Streptophyta</taxon>
        <taxon>Embryophyta</taxon>
        <taxon>Tracheophyta</taxon>
        <taxon>Spermatophyta</taxon>
        <taxon>Magnoliopsida</taxon>
        <taxon>eudicotyledons</taxon>
        <taxon>Gunneridae</taxon>
        <taxon>Pentapetalae</taxon>
        <taxon>rosids</taxon>
        <taxon>malvids</taxon>
        <taxon>Malvales</taxon>
        <taxon>Malvaceae</taxon>
        <taxon>Malvoideae</taxon>
        <taxon>Gossypium</taxon>
    </lineage>
</organism>
<dbReference type="AlphaFoldDB" id="A0A5D2FHX6"/>
<feature type="region of interest" description="Disordered" evidence="1">
    <location>
        <begin position="1"/>
        <end position="120"/>
    </location>
</feature>
<proteinExistence type="predicted"/>
<gene>
    <name evidence="2" type="ORF">ES288_A08G091300v1</name>
</gene>
<dbReference type="EMBL" id="CM017695">
    <property type="protein sequence ID" value="TYH05544.1"/>
    <property type="molecule type" value="Genomic_DNA"/>
</dbReference>
<evidence type="ECO:0000313" key="3">
    <source>
        <dbReference type="Proteomes" id="UP000323506"/>
    </source>
</evidence>
<evidence type="ECO:0000313" key="2">
    <source>
        <dbReference type="EMBL" id="TYH05544.1"/>
    </source>
</evidence>